<dbReference type="InterPro" id="IPR011646">
    <property type="entry name" value="KAP_P-loop"/>
</dbReference>
<name>A0A6D2GEY0_SALER</name>
<dbReference type="Proteomes" id="UP000267858">
    <property type="component" value="Chromosome"/>
</dbReference>
<protein>
    <submittedName>
        <fullName evidence="2">KAP family P-loop domain</fullName>
    </submittedName>
</protein>
<evidence type="ECO:0000313" key="3">
    <source>
        <dbReference type="Proteomes" id="UP000267858"/>
    </source>
</evidence>
<dbReference type="SUPFAM" id="SSF52540">
    <property type="entry name" value="P-loop containing nucleoside triphosphate hydrolases"/>
    <property type="match status" value="1"/>
</dbReference>
<evidence type="ECO:0000313" key="2">
    <source>
        <dbReference type="EMBL" id="VEA06842.1"/>
    </source>
</evidence>
<sequence>MADIIKILDAFLQSDNKVLVIKGDWGVGKTFLWNKYYNENKNNLNQVAYSYISLFGKNSLPDLKKDVFHSATAIKKDKVESSFIHQTEVASGIYSYIPWLNPKEETVHKIPFLKPFMKYADNIPLLFKATNAIANLEYSLINNYLICFDDLERRGNVLSIKEIMGFIDELAQRKNCKIVLIFNEESLDNESDRHTFNSYREKIVDFELKYNPSVEKNFNHIFFKNDIEYEHILYLLNKFSIKNIRFLRKLRQLLLTFDKHLKGADTYVKNEFVSHAFILCYGYYLNIDGLPYEQLKINLRDGPWFSLSTQEDDQDTTADKAFRNLRNTIPIQPSELDENIDFYIQNGYLSNETDLSNLIKRKNREIELHRLNRKISDIWSMYHESLNDNEVQFIEKLKNVIEDESKNISLSEFDEIICTLKDFEIDCISYIDTYFSEIHNKINFTDKRLTYRLRKIRDNDIKSRLNEQIKLIRSSECNISAIAKKLSESNSFNPEDIHYLSSLSVNDFVIWMKGRGNGVVDEIREGLFMLQGIQGDNSVHEQIIQKVKEALIMIASESKINYLRVKNIFNIDILEYNDTKKNAGNVDDTINN</sequence>
<gene>
    <name evidence="2" type="ORF">NCTC5773_04439</name>
</gene>
<evidence type="ECO:0000259" key="1">
    <source>
        <dbReference type="Pfam" id="PF07693"/>
    </source>
</evidence>
<dbReference type="Pfam" id="PF07693">
    <property type="entry name" value="KAP_NTPase"/>
    <property type="match status" value="1"/>
</dbReference>
<organism evidence="2 3">
    <name type="scientific">Salmonella enterica subsp. salamae</name>
    <dbReference type="NCBI Taxonomy" id="59202"/>
    <lineage>
        <taxon>Bacteria</taxon>
        <taxon>Pseudomonadati</taxon>
        <taxon>Pseudomonadota</taxon>
        <taxon>Gammaproteobacteria</taxon>
        <taxon>Enterobacterales</taxon>
        <taxon>Enterobacteriaceae</taxon>
        <taxon>Salmonella</taxon>
    </lineage>
</organism>
<dbReference type="InterPro" id="IPR027417">
    <property type="entry name" value="P-loop_NTPase"/>
</dbReference>
<feature type="domain" description="KAP NTPase" evidence="1">
    <location>
        <begin position="4"/>
        <end position="227"/>
    </location>
</feature>
<reference evidence="2 3" key="1">
    <citation type="submission" date="2018-12" db="EMBL/GenBank/DDBJ databases">
        <authorList>
            <consortium name="Pathogen Informatics"/>
        </authorList>
    </citation>
    <scope>NUCLEOTIDE SEQUENCE [LARGE SCALE GENOMIC DNA]</scope>
    <source>
        <strain evidence="2 3">NCTC5773</strain>
    </source>
</reference>
<dbReference type="EMBL" id="LR134141">
    <property type="protein sequence ID" value="VEA06842.1"/>
    <property type="molecule type" value="Genomic_DNA"/>
</dbReference>
<dbReference type="Gene3D" id="3.40.50.300">
    <property type="entry name" value="P-loop containing nucleotide triphosphate hydrolases"/>
    <property type="match status" value="1"/>
</dbReference>
<accession>A0A6D2GEY0</accession>
<proteinExistence type="predicted"/>
<dbReference type="AlphaFoldDB" id="A0A6D2GEY0"/>
<dbReference type="RefSeq" id="WP_150363024.1">
    <property type="nucleotide sequence ID" value="NZ_DACWUI010000002.1"/>
</dbReference>